<gene>
    <name evidence="1" type="ORF">IE53DRAFT_371002</name>
</gene>
<proteinExistence type="predicted"/>
<keyword evidence="2" id="KW-1185">Reference proteome</keyword>
<evidence type="ECO:0000313" key="1">
    <source>
        <dbReference type="EMBL" id="PWN47983.1"/>
    </source>
</evidence>
<reference evidence="1 2" key="1">
    <citation type="journal article" date="2018" name="Mol. Biol. Evol.">
        <title>Broad Genomic Sampling Reveals a Smut Pathogenic Ancestry of the Fungal Clade Ustilaginomycotina.</title>
        <authorList>
            <person name="Kijpornyongpan T."/>
            <person name="Mondo S.J."/>
            <person name="Barry K."/>
            <person name="Sandor L."/>
            <person name="Lee J."/>
            <person name="Lipzen A."/>
            <person name="Pangilinan J."/>
            <person name="LaButti K."/>
            <person name="Hainaut M."/>
            <person name="Henrissat B."/>
            <person name="Grigoriev I.V."/>
            <person name="Spatafora J.W."/>
            <person name="Aime M.C."/>
        </authorList>
    </citation>
    <scope>NUCLEOTIDE SEQUENCE [LARGE SCALE GENOMIC DNA]</scope>
    <source>
        <strain evidence="1 2">SA 807</strain>
    </source>
</reference>
<organism evidence="1 2">
    <name type="scientific">Violaceomyces palustris</name>
    <dbReference type="NCBI Taxonomy" id="1673888"/>
    <lineage>
        <taxon>Eukaryota</taxon>
        <taxon>Fungi</taxon>
        <taxon>Dikarya</taxon>
        <taxon>Basidiomycota</taxon>
        <taxon>Ustilaginomycotina</taxon>
        <taxon>Ustilaginomycetes</taxon>
        <taxon>Violaceomycetales</taxon>
        <taxon>Violaceomycetaceae</taxon>
        <taxon>Violaceomyces</taxon>
    </lineage>
</organism>
<sequence>MQQPYPKASHSFPNGLVDSRPAYAPVAMANDFQQPPSPRHGGSSLHTSSHLAKASGHGNESQGFGDLNTNYIQRELDRRRSLTASTEGASLDGNVKSNKAESNHEGNGKDDGGNGIKRRRIQQACRSCGIKRVKCDGQKPCSTCLKAGEHCEYGQPKKRGPPKGSTRGGSKAAKKAEASASSRAQAREAAKDLAAHPTTEANFSTLRGAANSSAKFNSPDGSNHSLMPNPSPSSAATAGLLAPQSDSSSQIEPRKNRDGNRPWPPLVQQDRYSTAFSEERKAYNLSTSLNAEAEIARSLAPRAKEDGLSVGIDNQTKYQDGSRRGEISPNLAESHRQSMDKKLPPLNWWPGRDGPVGGGPLTQNHRPSSPLSRTSSPRGYARSSAGGAPGWPPMTDAHSDRDSKSRATGYLSPSSWGHSHPRYQLDPATTGLSVSDKFRTPVGDAQRFANGSIAMMKKEMDRKNSVGTEEDPSLDPLLWMDPNTSKESYPGGVTLTRPYIPELVLERLWTVVWGIVHAIWPILYKPSMALINDKIMVDPEKHPLVFNAACALAALTWDSGKAGFQELDADLTQGDRVERTASAMSVGGIGIGASPQSDGGQGGTKSLTASKLSNIFFVRAKYYLLKSNNEPSLEAIQALVYMSLRESGSGRAYQAASYQNSACRMALDLGMHRRSDFSSTLGVTFTHAEEQARRRAFWCCYVLDKTTAATLGRPPQLRDVEIDCALPNVDEADEWEIWANISASLLRDSARESLMKSPTRSLSHHIEGIKLAQILEKVISMYNVVREKLETPQREQVWDETVLKLHNQLVNWEKNLPAHLDWKERKNRLPNVLCLNLWYHTTKVVLHRPYILKQPTLPGMPSSHQECTSAVGEICDILCAYEANFGMRKLSSTFVYCIFTACTIEIANTTSTDGAVALEAKRRLKKFMGWLSRISYTHSSASHHLQILEQLGHRIDADLDGTGLDIPRPASVAPGNYQQGQPQGCTGSSPVPSNGGNGGLQGNGTSSMPSWSDSERILQVPGASQGGGMQMLQMAVVERLMAPPPTSGSSFSYNNLNPEGSGGQFQRLLPAELSQSQNQSQAVGNGSAPSYVVGSEGVQKPKSGSQADQSYGWQPNGANISSLSNPSATVGDLESSGTLNQLTNLVDPDAFLRLHDTSYWGAMPLSSEDPLSWASFTSSYVEALNGISNSAGGATPNCPTSGFASSSQGATASPGAGGAGNYLGGPNNPNNLFVTALPYPRLEA</sequence>
<protein>
    <submittedName>
        <fullName evidence="1">Uncharacterized protein</fullName>
    </submittedName>
</protein>
<dbReference type="Proteomes" id="UP000245626">
    <property type="component" value="Unassembled WGS sequence"/>
</dbReference>
<dbReference type="EMBL" id="KZ820292">
    <property type="protein sequence ID" value="PWN47983.1"/>
    <property type="molecule type" value="Genomic_DNA"/>
</dbReference>
<name>A0ACD0NQ91_9BASI</name>
<evidence type="ECO:0000313" key="2">
    <source>
        <dbReference type="Proteomes" id="UP000245626"/>
    </source>
</evidence>
<accession>A0ACD0NQ91</accession>